<evidence type="ECO:0000313" key="2">
    <source>
        <dbReference type="EMBL" id="MFI6503568.1"/>
    </source>
</evidence>
<feature type="domain" description="Luciferase" evidence="1">
    <location>
        <begin position="43"/>
        <end position="105"/>
    </location>
</feature>
<proteinExistence type="predicted"/>
<gene>
    <name evidence="2" type="ORF">ACIBG2_39725</name>
</gene>
<reference evidence="2 3" key="1">
    <citation type="submission" date="2024-10" db="EMBL/GenBank/DDBJ databases">
        <title>The Natural Products Discovery Center: Release of the First 8490 Sequenced Strains for Exploring Actinobacteria Biosynthetic Diversity.</title>
        <authorList>
            <person name="Kalkreuter E."/>
            <person name="Kautsar S.A."/>
            <person name="Yang D."/>
            <person name="Bader C.D."/>
            <person name="Teijaro C.N."/>
            <person name="Fluegel L."/>
            <person name="Davis C.M."/>
            <person name="Simpson J.R."/>
            <person name="Lauterbach L."/>
            <person name="Steele A.D."/>
            <person name="Gui C."/>
            <person name="Meng S."/>
            <person name="Li G."/>
            <person name="Viehrig K."/>
            <person name="Ye F."/>
            <person name="Su P."/>
            <person name="Kiefer A.F."/>
            <person name="Nichols A."/>
            <person name="Cepeda A.J."/>
            <person name="Yan W."/>
            <person name="Fan B."/>
            <person name="Jiang Y."/>
            <person name="Adhikari A."/>
            <person name="Zheng C.-J."/>
            <person name="Schuster L."/>
            <person name="Cowan T.M."/>
            <person name="Smanski M.J."/>
            <person name="Chevrette M.G."/>
            <person name="De Carvalho L.P.S."/>
            <person name="Shen B."/>
        </authorList>
    </citation>
    <scope>NUCLEOTIDE SEQUENCE [LARGE SCALE GENOMIC DNA]</scope>
    <source>
        <strain evidence="2 3">NPDC050545</strain>
    </source>
</reference>
<protein>
    <submittedName>
        <fullName evidence="2">Luciferase family protein</fullName>
    </submittedName>
</protein>
<accession>A0ABW7Z802</accession>
<keyword evidence="3" id="KW-1185">Reference proteome</keyword>
<name>A0ABW7Z802_9ACTN</name>
<dbReference type="EMBL" id="JBITGY010000012">
    <property type="protein sequence ID" value="MFI6503568.1"/>
    <property type="molecule type" value="Genomic_DNA"/>
</dbReference>
<comment type="caution">
    <text evidence="2">The sequence shown here is derived from an EMBL/GenBank/DDBJ whole genome shotgun (WGS) entry which is preliminary data.</text>
</comment>
<evidence type="ECO:0000259" key="1">
    <source>
        <dbReference type="Pfam" id="PF17648"/>
    </source>
</evidence>
<evidence type="ECO:0000313" key="3">
    <source>
        <dbReference type="Proteomes" id="UP001612741"/>
    </source>
</evidence>
<dbReference type="Proteomes" id="UP001612741">
    <property type="component" value="Unassembled WGS sequence"/>
</dbReference>
<dbReference type="InterPro" id="IPR040841">
    <property type="entry name" value="Luciferase_dom"/>
</dbReference>
<dbReference type="RefSeq" id="WP_397089335.1">
    <property type="nucleotide sequence ID" value="NZ_JBITGY010000012.1"/>
</dbReference>
<sequence>MRARGIALGSQAARVLTLLREWPDLETTLPSCRAGVGVAVGDNEILHLHAGDDAELCLTRPTIYRLYPALAGTNRVILGRSEDWIGIRLGTALDTDLLLTLLSLAIKTCVCGECDQKITPCSAAAFSEDPWPARRPAGIVPV</sequence>
<dbReference type="Pfam" id="PF17648">
    <property type="entry name" value="Luciferase"/>
    <property type="match status" value="1"/>
</dbReference>
<organism evidence="2 3">
    <name type="scientific">Nonomuraea typhae</name>
    <dbReference type="NCBI Taxonomy" id="2603600"/>
    <lineage>
        <taxon>Bacteria</taxon>
        <taxon>Bacillati</taxon>
        <taxon>Actinomycetota</taxon>
        <taxon>Actinomycetes</taxon>
        <taxon>Streptosporangiales</taxon>
        <taxon>Streptosporangiaceae</taxon>
        <taxon>Nonomuraea</taxon>
    </lineage>
</organism>